<comment type="caution">
    <text evidence="3">The sequence shown here is derived from an EMBL/GenBank/DDBJ whole genome shotgun (WGS) entry which is preliminary data.</text>
</comment>
<keyword evidence="4" id="KW-1185">Reference proteome</keyword>
<proteinExistence type="predicted"/>
<feature type="signal peptide" evidence="2">
    <location>
        <begin position="1"/>
        <end position="20"/>
    </location>
</feature>
<dbReference type="RefSeq" id="WP_121249850.1">
    <property type="nucleotide sequence ID" value="NZ_RBIL01000001.1"/>
</dbReference>
<keyword evidence="2" id="KW-0732">Signal</keyword>
<evidence type="ECO:0000256" key="2">
    <source>
        <dbReference type="SAM" id="SignalP"/>
    </source>
</evidence>
<organism evidence="3 4">
    <name type="scientific">Solirubrobacter pauli</name>
    <dbReference type="NCBI Taxonomy" id="166793"/>
    <lineage>
        <taxon>Bacteria</taxon>
        <taxon>Bacillati</taxon>
        <taxon>Actinomycetota</taxon>
        <taxon>Thermoleophilia</taxon>
        <taxon>Solirubrobacterales</taxon>
        <taxon>Solirubrobacteraceae</taxon>
        <taxon>Solirubrobacter</taxon>
    </lineage>
</organism>
<gene>
    <name evidence="3" type="ORF">C8N24_1964</name>
</gene>
<evidence type="ECO:0000313" key="4">
    <source>
        <dbReference type="Proteomes" id="UP000278962"/>
    </source>
</evidence>
<evidence type="ECO:0000256" key="1">
    <source>
        <dbReference type="SAM" id="MobiDB-lite"/>
    </source>
</evidence>
<sequence length="256" mass="27020">MKRTILGLATAAALAAPATAAASTIEHSVSTISFQSSYENRSERFERWVAADSARQVITAGGRLRYEAAEAGGVFTAFDATRNEIATMDGPSAHGRGTFVRSLPSQGDDIRTMIGKGWIARTGDTTFLGRAAVTLATTPGAPAEGRVSTTYVVDAATLAPYQRVTTGTQSGQSYTQTETVESVETLPLAGNEHLLALSNAGANAERVTFEEQARRILDGAKGTRKPAAATKKKVTSKSKSKAKGKKQAKAKQQARR</sequence>
<evidence type="ECO:0000313" key="3">
    <source>
        <dbReference type="EMBL" id="RKQ92125.1"/>
    </source>
</evidence>
<feature type="region of interest" description="Disordered" evidence="1">
    <location>
        <begin position="216"/>
        <end position="256"/>
    </location>
</feature>
<accession>A0A660LCZ4</accession>
<dbReference type="AlphaFoldDB" id="A0A660LCZ4"/>
<reference evidence="3 4" key="1">
    <citation type="submission" date="2018-10" db="EMBL/GenBank/DDBJ databases">
        <title>Genomic Encyclopedia of Archaeal and Bacterial Type Strains, Phase II (KMG-II): from individual species to whole genera.</title>
        <authorList>
            <person name="Goeker M."/>
        </authorList>
    </citation>
    <scope>NUCLEOTIDE SEQUENCE [LARGE SCALE GENOMIC DNA]</scope>
    <source>
        <strain evidence="3 4">DSM 14954</strain>
    </source>
</reference>
<dbReference type="Proteomes" id="UP000278962">
    <property type="component" value="Unassembled WGS sequence"/>
</dbReference>
<feature type="chain" id="PRO_5038576414" evidence="2">
    <location>
        <begin position="21"/>
        <end position="256"/>
    </location>
</feature>
<name>A0A660LCZ4_9ACTN</name>
<dbReference type="EMBL" id="RBIL01000001">
    <property type="protein sequence ID" value="RKQ92125.1"/>
    <property type="molecule type" value="Genomic_DNA"/>
</dbReference>
<feature type="compositionally biased region" description="Basic residues" evidence="1">
    <location>
        <begin position="230"/>
        <end position="256"/>
    </location>
</feature>
<protein>
    <submittedName>
        <fullName evidence="3">Uncharacterized protein</fullName>
    </submittedName>
</protein>